<name>A0A1E5BK55_9VIBR</name>
<dbReference type="AlphaFoldDB" id="A0A1E5BK55"/>
<dbReference type="EMBL" id="AJYQ02000002">
    <property type="protein sequence ID" value="OEE38288.1"/>
    <property type="molecule type" value="Genomic_DNA"/>
</dbReference>
<protein>
    <submittedName>
        <fullName evidence="1">Uncharacterized protein</fullName>
    </submittedName>
</protein>
<accession>A0A1E5BK55</accession>
<sequence>MSLLKANFIKTFQHHWRSFTLRKEKLTVLTNAMGTTLSLNEAHRALVEIKGMKEELALIEKSVVSKYPELETIGKR</sequence>
<proteinExistence type="predicted"/>
<dbReference type="Proteomes" id="UP000094741">
    <property type="component" value="Unassembled WGS sequence"/>
</dbReference>
<dbReference type="STRING" id="1187848.A1QO_02605"/>
<dbReference type="RefSeq" id="WP_017041283.1">
    <property type="nucleotide sequence ID" value="NZ_AJYQ02000002.1"/>
</dbReference>
<evidence type="ECO:0000313" key="2">
    <source>
        <dbReference type="Proteomes" id="UP000094741"/>
    </source>
</evidence>
<gene>
    <name evidence="1" type="ORF">A1QO_02605</name>
</gene>
<comment type="caution">
    <text evidence="1">The sequence shown here is derived from an EMBL/GenBank/DDBJ whole genome shotgun (WGS) entry which is preliminary data.</text>
</comment>
<reference evidence="1 2" key="1">
    <citation type="journal article" date="2012" name="Science">
        <title>Ecological populations of bacteria act as socially cohesive units of antibiotic production and resistance.</title>
        <authorList>
            <person name="Cordero O.X."/>
            <person name="Wildschutte H."/>
            <person name="Kirkup B."/>
            <person name="Proehl S."/>
            <person name="Ngo L."/>
            <person name="Hussain F."/>
            <person name="Le Roux F."/>
            <person name="Mincer T."/>
            <person name="Polz M.F."/>
        </authorList>
    </citation>
    <scope>NUCLEOTIDE SEQUENCE [LARGE SCALE GENOMIC DNA]</scope>
    <source>
        <strain evidence="1 2">ZF-129</strain>
    </source>
</reference>
<evidence type="ECO:0000313" key="1">
    <source>
        <dbReference type="EMBL" id="OEE38288.1"/>
    </source>
</evidence>
<organism evidence="1 2">
    <name type="scientific">Vibrio genomosp. F10 str. ZF-129</name>
    <dbReference type="NCBI Taxonomy" id="1187848"/>
    <lineage>
        <taxon>Bacteria</taxon>
        <taxon>Pseudomonadati</taxon>
        <taxon>Pseudomonadota</taxon>
        <taxon>Gammaproteobacteria</taxon>
        <taxon>Vibrionales</taxon>
        <taxon>Vibrionaceae</taxon>
        <taxon>Vibrio</taxon>
    </lineage>
</organism>